<keyword evidence="1" id="KW-0732">Signal</keyword>
<evidence type="ECO:0000256" key="1">
    <source>
        <dbReference type="SAM" id="SignalP"/>
    </source>
</evidence>
<dbReference type="EMBL" id="FLUQ01000004">
    <property type="protein sequence ID" value="SBW08068.1"/>
    <property type="molecule type" value="Genomic_DNA"/>
</dbReference>
<dbReference type="SUPFAM" id="SSF53955">
    <property type="entry name" value="Lysozyme-like"/>
    <property type="match status" value="1"/>
</dbReference>
<dbReference type="Gene3D" id="1.10.530.10">
    <property type="match status" value="1"/>
</dbReference>
<proteinExistence type="predicted"/>
<dbReference type="InterPro" id="IPR008258">
    <property type="entry name" value="Transglycosylase_SLT_dom_1"/>
</dbReference>
<sequence>MSVAHFIIYMCAALCLLPGAASANSAGREKVALPQAAPLTADCVAEAARVSDLPLAALIGILATENGRTGEALQNNNGTWDMGPFQVNTTHINELVKMGIAPEAVLQDGCTNAYAAAWLLRKEYNRTGNIWQAIGAYHSRTPHRRDAYIAQVKSHLARLRRSGIFALPLFTPDSASDTMSGRESE</sequence>
<evidence type="ECO:0000313" key="3">
    <source>
        <dbReference type="EMBL" id="SBW08068.1"/>
    </source>
</evidence>
<evidence type="ECO:0000259" key="2">
    <source>
        <dbReference type="Pfam" id="PF01464"/>
    </source>
</evidence>
<accession>A0A212K8Y8</accession>
<gene>
    <name evidence="3" type="ORF">KL86DPRO_40010</name>
</gene>
<reference evidence="3" key="1">
    <citation type="submission" date="2016-04" db="EMBL/GenBank/DDBJ databases">
        <authorList>
            <person name="Evans L.H."/>
            <person name="Alamgir A."/>
            <person name="Owens N."/>
            <person name="Weber N.D."/>
            <person name="Virtaneva K."/>
            <person name="Barbian K."/>
            <person name="Babar A."/>
            <person name="Rosenke K."/>
        </authorList>
    </citation>
    <scope>NUCLEOTIDE SEQUENCE</scope>
    <source>
        <strain evidence="3">86</strain>
    </source>
</reference>
<dbReference type="CDD" id="cd13400">
    <property type="entry name" value="LT_IagB-like"/>
    <property type="match status" value="1"/>
</dbReference>
<dbReference type="AlphaFoldDB" id="A0A212K8Y8"/>
<feature type="signal peptide" evidence="1">
    <location>
        <begin position="1"/>
        <end position="23"/>
    </location>
</feature>
<protein>
    <recommendedName>
        <fullName evidence="2">Transglycosylase SLT domain-containing protein</fullName>
    </recommendedName>
</protein>
<organism evidence="3">
    <name type="scientific">uncultured delta proteobacterium</name>
    <dbReference type="NCBI Taxonomy" id="34034"/>
    <lineage>
        <taxon>Bacteria</taxon>
        <taxon>Deltaproteobacteria</taxon>
        <taxon>environmental samples</taxon>
    </lineage>
</organism>
<feature type="chain" id="PRO_5011967730" description="Transglycosylase SLT domain-containing protein" evidence="1">
    <location>
        <begin position="24"/>
        <end position="185"/>
    </location>
</feature>
<feature type="domain" description="Transglycosylase SLT" evidence="2">
    <location>
        <begin position="43"/>
        <end position="139"/>
    </location>
</feature>
<name>A0A212K8Y8_9DELT</name>
<dbReference type="InterPro" id="IPR023346">
    <property type="entry name" value="Lysozyme-like_dom_sf"/>
</dbReference>
<dbReference type="Pfam" id="PF01464">
    <property type="entry name" value="SLT"/>
    <property type="match status" value="1"/>
</dbReference>